<evidence type="ECO:0000256" key="3">
    <source>
        <dbReference type="ARBA" id="ARBA00023163"/>
    </source>
</evidence>
<gene>
    <name evidence="5" type="ORF">HNQ03_002970</name>
</gene>
<comment type="caution">
    <text evidence="5">The sequence shown here is derived from an EMBL/GenBank/DDBJ whole genome shotgun (WGS) entry which is preliminary data.</text>
</comment>
<dbReference type="Proteomes" id="UP000610746">
    <property type="component" value="Unassembled WGS sequence"/>
</dbReference>
<organism evidence="5 6">
    <name type="scientific">Frigoriflavimonas asaccharolytica</name>
    <dbReference type="NCBI Taxonomy" id="2735899"/>
    <lineage>
        <taxon>Bacteria</taxon>
        <taxon>Pseudomonadati</taxon>
        <taxon>Bacteroidota</taxon>
        <taxon>Flavobacteriia</taxon>
        <taxon>Flavobacteriales</taxon>
        <taxon>Weeksellaceae</taxon>
        <taxon>Frigoriflavimonas</taxon>
    </lineage>
</organism>
<feature type="domain" description="HTH araC/xylS-type" evidence="4">
    <location>
        <begin position="1"/>
        <end position="64"/>
    </location>
</feature>
<evidence type="ECO:0000259" key="4">
    <source>
        <dbReference type="PROSITE" id="PS01124"/>
    </source>
</evidence>
<dbReference type="InterPro" id="IPR020449">
    <property type="entry name" value="Tscrpt_reg_AraC-type_HTH"/>
</dbReference>
<sequence length="69" mass="7978">MNINFQDFVNNYRVEEFVKRLKNDQNKQFTLLAIATDVGFNSKSSFNAIFKKTKGLTPTQFKNNLSKNA</sequence>
<evidence type="ECO:0000313" key="6">
    <source>
        <dbReference type="Proteomes" id="UP000610746"/>
    </source>
</evidence>
<dbReference type="Pfam" id="PF12833">
    <property type="entry name" value="HTH_18"/>
    <property type="match status" value="1"/>
</dbReference>
<dbReference type="InterPro" id="IPR009057">
    <property type="entry name" value="Homeodomain-like_sf"/>
</dbReference>
<dbReference type="PANTHER" id="PTHR43280:SF29">
    <property type="entry name" value="ARAC-FAMILY TRANSCRIPTIONAL REGULATOR"/>
    <property type="match status" value="1"/>
</dbReference>
<dbReference type="SMART" id="SM00342">
    <property type="entry name" value="HTH_ARAC"/>
    <property type="match status" value="1"/>
</dbReference>
<keyword evidence="2 5" id="KW-0238">DNA-binding</keyword>
<proteinExistence type="predicted"/>
<keyword evidence="1" id="KW-0805">Transcription regulation</keyword>
<name>A0A8J8G9L3_9FLAO</name>
<keyword evidence="3" id="KW-0804">Transcription</keyword>
<dbReference type="PROSITE" id="PS01124">
    <property type="entry name" value="HTH_ARAC_FAMILY_2"/>
    <property type="match status" value="1"/>
</dbReference>
<evidence type="ECO:0000313" key="5">
    <source>
        <dbReference type="EMBL" id="NRS93879.1"/>
    </source>
</evidence>
<dbReference type="GO" id="GO:0043565">
    <property type="term" value="F:sequence-specific DNA binding"/>
    <property type="evidence" value="ECO:0007669"/>
    <property type="project" value="InterPro"/>
</dbReference>
<dbReference type="AlphaFoldDB" id="A0A8J8G9L3"/>
<dbReference type="InterPro" id="IPR018060">
    <property type="entry name" value="HTH_AraC"/>
</dbReference>
<accession>A0A8J8G9L3</accession>
<keyword evidence="6" id="KW-1185">Reference proteome</keyword>
<dbReference type="EMBL" id="JABSNO010000031">
    <property type="protein sequence ID" value="NRS93879.1"/>
    <property type="molecule type" value="Genomic_DNA"/>
</dbReference>
<dbReference type="PRINTS" id="PR00032">
    <property type="entry name" value="HTHARAC"/>
</dbReference>
<dbReference type="GO" id="GO:0003700">
    <property type="term" value="F:DNA-binding transcription factor activity"/>
    <property type="evidence" value="ECO:0007669"/>
    <property type="project" value="InterPro"/>
</dbReference>
<reference evidence="5" key="1">
    <citation type="submission" date="2020-05" db="EMBL/GenBank/DDBJ databases">
        <title>Genomic Encyclopedia of Type Strains, Phase IV (KMG-V): Genome sequencing to study the core and pangenomes of soil and plant-associated prokaryotes.</title>
        <authorList>
            <person name="Whitman W."/>
        </authorList>
    </citation>
    <scope>NUCLEOTIDE SEQUENCE</scope>
    <source>
        <strain evidence="5">16F</strain>
    </source>
</reference>
<protein>
    <submittedName>
        <fullName evidence="5">AraC-like DNA-binding protein</fullName>
    </submittedName>
</protein>
<evidence type="ECO:0000256" key="2">
    <source>
        <dbReference type="ARBA" id="ARBA00023125"/>
    </source>
</evidence>
<dbReference type="Gene3D" id="1.10.10.60">
    <property type="entry name" value="Homeodomain-like"/>
    <property type="match status" value="1"/>
</dbReference>
<dbReference type="SUPFAM" id="SSF46689">
    <property type="entry name" value="Homeodomain-like"/>
    <property type="match status" value="1"/>
</dbReference>
<dbReference type="PANTHER" id="PTHR43280">
    <property type="entry name" value="ARAC-FAMILY TRANSCRIPTIONAL REGULATOR"/>
    <property type="match status" value="1"/>
</dbReference>
<evidence type="ECO:0000256" key="1">
    <source>
        <dbReference type="ARBA" id="ARBA00023015"/>
    </source>
</evidence>